<feature type="region of interest" description="Disordered" evidence="1">
    <location>
        <begin position="1"/>
        <end position="76"/>
    </location>
</feature>
<sequence>MHAWGTTDDPDDRQADPGTAVEETREQPGADITQQQLRQRCPGAKEDSGQQRGLNAAVRQGSSHLTDCPMVSLRHP</sequence>
<name>A0ABP8VM69_9MICO</name>
<gene>
    <name evidence="2" type="ORF">GCM10025780_05480</name>
</gene>
<dbReference type="EMBL" id="BAABLM010000001">
    <property type="protein sequence ID" value="GAA4666617.1"/>
    <property type="molecule type" value="Genomic_DNA"/>
</dbReference>
<proteinExistence type="predicted"/>
<comment type="caution">
    <text evidence="2">The sequence shown here is derived from an EMBL/GenBank/DDBJ whole genome shotgun (WGS) entry which is preliminary data.</text>
</comment>
<evidence type="ECO:0000256" key="1">
    <source>
        <dbReference type="SAM" id="MobiDB-lite"/>
    </source>
</evidence>
<dbReference type="Proteomes" id="UP001501295">
    <property type="component" value="Unassembled WGS sequence"/>
</dbReference>
<reference evidence="3" key="1">
    <citation type="journal article" date="2019" name="Int. J. Syst. Evol. Microbiol.">
        <title>The Global Catalogue of Microorganisms (GCM) 10K type strain sequencing project: providing services to taxonomists for standard genome sequencing and annotation.</title>
        <authorList>
            <consortium name="The Broad Institute Genomics Platform"/>
            <consortium name="The Broad Institute Genome Sequencing Center for Infectious Disease"/>
            <person name="Wu L."/>
            <person name="Ma J."/>
        </authorList>
    </citation>
    <scope>NUCLEOTIDE SEQUENCE [LARGE SCALE GENOMIC DNA]</scope>
    <source>
        <strain evidence="3">JCM 18956</strain>
    </source>
</reference>
<evidence type="ECO:0000313" key="3">
    <source>
        <dbReference type="Proteomes" id="UP001501295"/>
    </source>
</evidence>
<organism evidence="2 3">
    <name type="scientific">Frondihabitans cladoniiphilus</name>
    <dbReference type="NCBI Taxonomy" id="715785"/>
    <lineage>
        <taxon>Bacteria</taxon>
        <taxon>Bacillati</taxon>
        <taxon>Actinomycetota</taxon>
        <taxon>Actinomycetes</taxon>
        <taxon>Micrococcales</taxon>
        <taxon>Microbacteriaceae</taxon>
        <taxon>Frondihabitans</taxon>
    </lineage>
</organism>
<protein>
    <submittedName>
        <fullName evidence="2">Uncharacterized protein</fullName>
    </submittedName>
</protein>
<accession>A0ABP8VM69</accession>
<evidence type="ECO:0000313" key="2">
    <source>
        <dbReference type="EMBL" id="GAA4666617.1"/>
    </source>
</evidence>
<keyword evidence="3" id="KW-1185">Reference proteome</keyword>